<organism evidence="1 2">
    <name type="scientific">Ligilactobacillus saerimneri</name>
    <dbReference type="NCBI Taxonomy" id="228229"/>
    <lineage>
        <taxon>Bacteria</taxon>
        <taxon>Bacillati</taxon>
        <taxon>Bacillota</taxon>
        <taxon>Bacilli</taxon>
        <taxon>Lactobacillales</taxon>
        <taxon>Lactobacillaceae</taxon>
        <taxon>Ligilactobacillus</taxon>
    </lineage>
</organism>
<dbReference type="AlphaFoldDB" id="A0A7H9EK91"/>
<dbReference type="RefSeq" id="WP_180848315.1">
    <property type="nucleotide sequence ID" value="NZ_CP047418.1"/>
</dbReference>
<dbReference type="EMBL" id="CP047418">
    <property type="protein sequence ID" value="QLL77981.1"/>
    <property type="molecule type" value="Genomic_DNA"/>
</dbReference>
<protein>
    <submittedName>
        <fullName evidence="1">Uncharacterized protein</fullName>
    </submittedName>
</protein>
<name>A0A7H9EK91_9LACO</name>
<proteinExistence type="predicted"/>
<dbReference type="KEGG" id="lsw:GTO87_04770"/>
<reference evidence="1 2" key="1">
    <citation type="submission" date="2020-01" db="EMBL/GenBank/DDBJ databases">
        <title>Complete and circular genome sequences of six lactobacillus isolates from horses.</title>
        <authorList>
            <person name="Hassan H.M."/>
        </authorList>
    </citation>
    <scope>NUCLEOTIDE SEQUENCE [LARGE SCALE GENOMIC DNA]</scope>
    <source>
        <strain evidence="1 2">1A</strain>
    </source>
</reference>
<evidence type="ECO:0000313" key="2">
    <source>
        <dbReference type="Proteomes" id="UP000510886"/>
    </source>
</evidence>
<gene>
    <name evidence="1" type="ORF">GTO87_04770</name>
</gene>
<accession>A0A7H9EK91</accession>
<evidence type="ECO:0000313" key="1">
    <source>
        <dbReference type="EMBL" id="QLL77981.1"/>
    </source>
</evidence>
<dbReference type="Proteomes" id="UP000510886">
    <property type="component" value="Chromosome"/>
</dbReference>
<sequence length="319" mass="35853">MIDEDLLNPEKIIGVLKKELKAQQDMSLQEILVNSFGQNNYISDEISAVKALKRFSFPLKDSFDNSYSYCFEELGAMEYVLTKGVTNVETDPVKLANNVAYSIAAEALGKVKGMQLQDKVIAANVQKIIDELGKQATWHRKHRHFPNEKVPHNLDDLTEPKLANLLIKELKWKLIQISIDRDYQNMTLSDAWQQGLARYEVAYGSRVGKGCLENFKHGNYYGTLGAVAYLAKRKKVSATTILNLYCKGLDGRVSVANLANNVAQERTLELLCNGLKKARLNPNDLLTSANIEKIANTLSKTIQPALNVLKLVKKNRRSR</sequence>